<sequence length="118" mass="13868">MAKKNKKINYIVKLTRVMDEGERRYSDKVNHKEYAKTSMYGKGTNRLNELHGTECPRVNELAVIIDIFVNSLAASESCMKRRTIVKIGYELLLLRDKIQEETRRRMKVYDDEGKEIKI</sequence>
<evidence type="ECO:0000313" key="1">
    <source>
        <dbReference type="EMBL" id="SVB80566.1"/>
    </source>
</evidence>
<name>A0A382GZR8_9ZZZZ</name>
<organism evidence="1">
    <name type="scientific">marine metagenome</name>
    <dbReference type="NCBI Taxonomy" id="408172"/>
    <lineage>
        <taxon>unclassified sequences</taxon>
        <taxon>metagenomes</taxon>
        <taxon>ecological metagenomes</taxon>
    </lineage>
</organism>
<reference evidence="1" key="1">
    <citation type="submission" date="2018-05" db="EMBL/GenBank/DDBJ databases">
        <authorList>
            <person name="Lanie J.A."/>
            <person name="Ng W.-L."/>
            <person name="Kazmierczak K.M."/>
            <person name="Andrzejewski T.M."/>
            <person name="Davidsen T.M."/>
            <person name="Wayne K.J."/>
            <person name="Tettelin H."/>
            <person name="Glass J.I."/>
            <person name="Rusch D."/>
            <person name="Podicherti R."/>
            <person name="Tsui H.-C.T."/>
            <person name="Winkler M.E."/>
        </authorList>
    </citation>
    <scope>NUCLEOTIDE SEQUENCE</scope>
</reference>
<accession>A0A382GZR8</accession>
<dbReference type="EMBL" id="UINC01058377">
    <property type="protein sequence ID" value="SVB80566.1"/>
    <property type="molecule type" value="Genomic_DNA"/>
</dbReference>
<proteinExistence type="predicted"/>
<gene>
    <name evidence="1" type="ORF">METZ01_LOCUS233420</name>
</gene>
<dbReference type="AlphaFoldDB" id="A0A382GZR8"/>
<protein>
    <submittedName>
        <fullName evidence="1">Uncharacterized protein</fullName>
    </submittedName>
</protein>